<evidence type="ECO:0000313" key="2">
    <source>
        <dbReference type="Proteomes" id="UP000198362"/>
    </source>
</evidence>
<dbReference type="Proteomes" id="UP000198362">
    <property type="component" value="Unassembled WGS sequence"/>
</dbReference>
<evidence type="ECO:0000313" key="1">
    <source>
        <dbReference type="EMBL" id="SNT65900.1"/>
    </source>
</evidence>
<keyword evidence="2" id="KW-1185">Reference proteome</keyword>
<dbReference type="AlphaFoldDB" id="A0A239PFY2"/>
<name>A0A239PFY2_9ACTN</name>
<reference evidence="1 2" key="1">
    <citation type="submission" date="2017-06" db="EMBL/GenBank/DDBJ databases">
        <authorList>
            <person name="Kim H.J."/>
            <person name="Triplett B.A."/>
        </authorList>
    </citation>
    <scope>NUCLEOTIDE SEQUENCE [LARGE SCALE GENOMIC DNA]</scope>
    <source>
        <strain evidence="1 2">CGMCC 4.5593</strain>
    </source>
</reference>
<protein>
    <submittedName>
        <fullName evidence="1">Uncharacterized protein</fullName>
    </submittedName>
</protein>
<organism evidence="1 2">
    <name type="scientific">Asanoa hainanensis</name>
    <dbReference type="NCBI Taxonomy" id="560556"/>
    <lineage>
        <taxon>Bacteria</taxon>
        <taxon>Bacillati</taxon>
        <taxon>Actinomycetota</taxon>
        <taxon>Actinomycetes</taxon>
        <taxon>Micromonosporales</taxon>
        <taxon>Micromonosporaceae</taxon>
        <taxon>Asanoa</taxon>
    </lineage>
</organism>
<gene>
    <name evidence="1" type="ORF">SAMN05421812_12846</name>
</gene>
<accession>A0A239PFY2</accession>
<dbReference type="RefSeq" id="WP_089255565.1">
    <property type="nucleotide sequence ID" value="NZ_FZPH01000028.1"/>
</dbReference>
<proteinExistence type="predicted"/>
<sequence>MSQDPFGARFVAGYDEPPIEACVRTRLIMTMLGPQPDPDRQHTSPRLIEFDFDPAKQDPIVGWQVVTTSEACLRCLRPVEAGEHMAITVRGRKLCTDCAT</sequence>
<dbReference type="EMBL" id="FZPH01000028">
    <property type="protein sequence ID" value="SNT65900.1"/>
    <property type="molecule type" value="Genomic_DNA"/>
</dbReference>